<proteinExistence type="predicted"/>
<dbReference type="Gene3D" id="3.50.50.60">
    <property type="entry name" value="FAD/NAD(P)-binding domain"/>
    <property type="match status" value="1"/>
</dbReference>
<evidence type="ECO:0000259" key="3">
    <source>
        <dbReference type="Pfam" id="PF01494"/>
    </source>
</evidence>
<keyword evidence="1" id="KW-0560">Oxidoreductase</keyword>
<evidence type="ECO:0000256" key="1">
    <source>
        <dbReference type="ARBA" id="ARBA00023002"/>
    </source>
</evidence>
<dbReference type="GO" id="GO:0004497">
    <property type="term" value="F:monooxygenase activity"/>
    <property type="evidence" value="ECO:0007669"/>
    <property type="project" value="UniProtKB-KW"/>
</dbReference>
<evidence type="ECO:0000313" key="5">
    <source>
        <dbReference type="Proteomes" id="UP000259610"/>
    </source>
</evidence>
<dbReference type="PANTHER" id="PTHR13789:SF309">
    <property type="entry name" value="PUTATIVE (AFU_ORTHOLOGUE AFUA_6G14510)-RELATED"/>
    <property type="match status" value="1"/>
</dbReference>
<dbReference type="AlphaFoldDB" id="A0A3B9GZZ3"/>
<dbReference type="InterPro" id="IPR050493">
    <property type="entry name" value="FAD-dep_Monooxygenase_BioMet"/>
</dbReference>
<gene>
    <name evidence="4" type="ORF">DCG58_12680</name>
</gene>
<reference evidence="4 5" key="1">
    <citation type="journal article" date="2018" name="Nat. Biotechnol.">
        <title>A standardized bacterial taxonomy based on genome phylogeny substantially revises the tree of life.</title>
        <authorList>
            <person name="Parks D.H."/>
            <person name="Chuvochina M."/>
            <person name="Waite D.W."/>
            <person name="Rinke C."/>
            <person name="Skarshewski A."/>
            <person name="Chaumeil P.A."/>
            <person name="Hugenholtz P."/>
        </authorList>
    </citation>
    <scope>NUCLEOTIDE SEQUENCE [LARGE SCALE GENOMIC DNA]</scope>
    <source>
        <strain evidence="4">UBA8733</strain>
    </source>
</reference>
<name>A0A3B9GZZ3_9PROT</name>
<dbReference type="InterPro" id="IPR002938">
    <property type="entry name" value="FAD-bd"/>
</dbReference>
<protein>
    <submittedName>
        <fullName evidence="4">Monooxygenase</fullName>
    </submittedName>
</protein>
<feature type="domain" description="FAD-binding" evidence="3">
    <location>
        <begin position="9"/>
        <end position="247"/>
    </location>
</feature>
<comment type="caution">
    <text evidence="4">The sequence shown here is derived from an EMBL/GenBank/DDBJ whole genome shotgun (WGS) entry which is preliminary data.</text>
</comment>
<dbReference type="Proteomes" id="UP000259610">
    <property type="component" value="Unassembled WGS sequence"/>
</dbReference>
<dbReference type="PANTHER" id="PTHR13789">
    <property type="entry name" value="MONOOXYGENASE"/>
    <property type="match status" value="1"/>
</dbReference>
<dbReference type="GO" id="GO:0071949">
    <property type="term" value="F:FAD binding"/>
    <property type="evidence" value="ECO:0007669"/>
    <property type="project" value="InterPro"/>
</dbReference>
<sequence>EYIHVHRADLIEALRAELAARAPDSVALGHRLERYENKGDKVVAHFAGGGMVEADLLVGADGIHSAVRDQMLGPDKPEFTGCVAWRATAPVTALGGHAPPPTASVWVGPHRHAVTYLLRRGSLANFVGVVEHKTPGDESWTATGAKEQALKDFKRWHPSVTAIIEAADSMNRWALYGRKPLPKWSDGRATLLGDACHPMLPFLAQGAAMAIEDAWALAACLETEADLTAALAAYEARRKPRVTRVQQGARDNSKLYHRGNPITRFGSYVPMAMAARAAPEFVRSRLDWIYTYDETSL</sequence>
<dbReference type="SUPFAM" id="SSF51905">
    <property type="entry name" value="FAD/NAD(P)-binding domain"/>
    <property type="match status" value="1"/>
</dbReference>
<keyword evidence="2 4" id="KW-0503">Monooxygenase</keyword>
<dbReference type="SUPFAM" id="SSF54373">
    <property type="entry name" value="FAD-linked reductases, C-terminal domain"/>
    <property type="match status" value="1"/>
</dbReference>
<organism evidence="4 5">
    <name type="scientific">Hyphomonas adhaerens</name>
    <dbReference type="NCBI Taxonomy" id="81029"/>
    <lineage>
        <taxon>Bacteria</taxon>
        <taxon>Pseudomonadati</taxon>
        <taxon>Pseudomonadota</taxon>
        <taxon>Alphaproteobacteria</taxon>
        <taxon>Hyphomonadales</taxon>
        <taxon>Hyphomonadaceae</taxon>
        <taxon>Hyphomonas</taxon>
    </lineage>
</organism>
<dbReference type="PRINTS" id="PR00420">
    <property type="entry name" value="RNGMNOXGNASE"/>
</dbReference>
<dbReference type="InterPro" id="IPR036188">
    <property type="entry name" value="FAD/NAD-bd_sf"/>
</dbReference>
<dbReference type="RefSeq" id="WP_272989525.1">
    <property type="nucleotide sequence ID" value="NZ_CAJWRG010000208.1"/>
</dbReference>
<dbReference type="EMBL" id="DMAN01000285">
    <property type="protein sequence ID" value="HAE28011.1"/>
    <property type="molecule type" value="Genomic_DNA"/>
</dbReference>
<evidence type="ECO:0000256" key="2">
    <source>
        <dbReference type="ARBA" id="ARBA00023033"/>
    </source>
</evidence>
<feature type="non-terminal residue" evidence="4">
    <location>
        <position position="1"/>
    </location>
</feature>
<evidence type="ECO:0000313" key="4">
    <source>
        <dbReference type="EMBL" id="HAE28011.1"/>
    </source>
</evidence>
<dbReference type="Pfam" id="PF01494">
    <property type="entry name" value="FAD_binding_3"/>
    <property type="match status" value="1"/>
</dbReference>
<accession>A0A3B9GZZ3</accession>